<dbReference type="EMBL" id="CAOQHR010000011">
    <property type="protein sequence ID" value="CAI6340818.1"/>
    <property type="molecule type" value="Genomic_DNA"/>
</dbReference>
<dbReference type="AlphaFoldDB" id="A0A9W4XRD3"/>
<dbReference type="GO" id="GO:0006629">
    <property type="term" value="P:lipid metabolic process"/>
    <property type="evidence" value="ECO:0007669"/>
    <property type="project" value="InterPro"/>
</dbReference>
<feature type="chain" id="PRO_5040959282" description="PLC-like phosphodiesterase" evidence="1">
    <location>
        <begin position="20"/>
        <end position="367"/>
    </location>
</feature>
<dbReference type="PANTHER" id="PTHR13593:SF80">
    <property type="entry name" value="PLC-LIKE PHOSPHODIESTERASE"/>
    <property type="match status" value="1"/>
</dbReference>
<accession>A0A9W4XRD3</accession>
<sequence>MFIRSILQASALLYTTVTAQTACNNSPSLCSKPYNNITHLGTHNAAFLRDASTSFNTAGNQFYNATVQLSAGVRLLTAQVHQFNTSSGQSEWHLCHGDCKFLDAGPLETWLSEIKSWLDANTNDVVTLLLVNSDRASGSTIGTQFSASGIDKYAYTPSSNSSSQQTGAAQQTWPTLESMISNNTRLVTFVASLSTPSPQHPYLLDEFTHVFENDFENESPTDYTCTPHRPSGLNTETALESNRMFLMNHFLYSTQTFGIQTPNVTYTTVTNAASGEGSLGESVLECSSVYGKAPTFVLVDFFNVGPAVQSVDRANGVQSAVGRKEVSADIVDERTAPKSSGGAVVRGRGKASVVALVGAVVVAVVWA</sequence>
<dbReference type="Proteomes" id="UP001152607">
    <property type="component" value="Unassembled WGS sequence"/>
</dbReference>
<dbReference type="InterPro" id="IPR051057">
    <property type="entry name" value="PI-PLC_domain"/>
</dbReference>
<dbReference type="SUPFAM" id="SSF51695">
    <property type="entry name" value="PLC-like phosphodiesterases"/>
    <property type="match status" value="1"/>
</dbReference>
<keyword evidence="1" id="KW-0732">Signal</keyword>
<keyword evidence="3" id="KW-1185">Reference proteome</keyword>
<evidence type="ECO:0000256" key="1">
    <source>
        <dbReference type="SAM" id="SignalP"/>
    </source>
</evidence>
<gene>
    <name evidence="2" type="ORF">PDIGIT_LOCUS14003</name>
</gene>
<dbReference type="Gene3D" id="3.20.20.190">
    <property type="entry name" value="Phosphatidylinositol (PI) phosphodiesterase"/>
    <property type="match status" value="1"/>
</dbReference>
<dbReference type="Pfam" id="PF26146">
    <property type="entry name" value="PI-PLC_X"/>
    <property type="match status" value="1"/>
</dbReference>
<evidence type="ECO:0000313" key="2">
    <source>
        <dbReference type="EMBL" id="CAI6340818.1"/>
    </source>
</evidence>
<protein>
    <recommendedName>
        <fullName evidence="4">PLC-like phosphodiesterase</fullName>
    </recommendedName>
</protein>
<proteinExistence type="predicted"/>
<organism evidence="2 3">
    <name type="scientific">Periconia digitata</name>
    <dbReference type="NCBI Taxonomy" id="1303443"/>
    <lineage>
        <taxon>Eukaryota</taxon>
        <taxon>Fungi</taxon>
        <taxon>Dikarya</taxon>
        <taxon>Ascomycota</taxon>
        <taxon>Pezizomycotina</taxon>
        <taxon>Dothideomycetes</taxon>
        <taxon>Pleosporomycetidae</taxon>
        <taxon>Pleosporales</taxon>
        <taxon>Massarineae</taxon>
        <taxon>Periconiaceae</taxon>
        <taxon>Periconia</taxon>
    </lineage>
</organism>
<name>A0A9W4XRD3_9PLEO</name>
<comment type="caution">
    <text evidence="2">The sequence shown here is derived from an EMBL/GenBank/DDBJ whole genome shotgun (WGS) entry which is preliminary data.</text>
</comment>
<dbReference type="PANTHER" id="PTHR13593">
    <property type="match status" value="1"/>
</dbReference>
<evidence type="ECO:0000313" key="3">
    <source>
        <dbReference type="Proteomes" id="UP001152607"/>
    </source>
</evidence>
<feature type="signal peptide" evidence="1">
    <location>
        <begin position="1"/>
        <end position="19"/>
    </location>
</feature>
<dbReference type="InterPro" id="IPR017946">
    <property type="entry name" value="PLC-like_Pdiesterase_TIM-brl"/>
</dbReference>
<dbReference type="GO" id="GO:0008081">
    <property type="term" value="F:phosphoric diester hydrolase activity"/>
    <property type="evidence" value="ECO:0007669"/>
    <property type="project" value="InterPro"/>
</dbReference>
<evidence type="ECO:0008006" key="4">
    <source>
        <dbReference type="Google" id="ProtNLM"/>
    </source>
</evidence>
<reference evidence="2" key="1">
    <citation type="submission" date="2023-01" db="EMBL/GenBank/DDBJ databases">
        <authorList>
            <person name="Van Ghelder C."/>
            <person name="Rancurel C."/>
        </authorList>
    </citation>
    <scope>NUCLEOTIDE SEQUENCE</scope>
    <source>
        <strain evidence="2">CNCM I-4278</strain>
    </source>
</reference>
<dbReference type="OrthoDB" id="7984201at2759"/>